<evidence type="ECO:0000259" key="7">
    <source>
        <dbReference type="PROSITE" id="PS50110"/>
    </source>
</evidence>
<feature type="domain" description="PAC" evidence="9">
    <location>
        <begin position="432"/>
        <end position="487"/>
    </location>
</feature>
<keyword evidence="10" id="KW-0614">Plasmid</keyword>
<dbReference type="Gene3D" id="1.10.287.130">
    <property type="match status" value="1"/>
</dbReference>
<dbReference type="InterPro" id="IPR005467">
    <property type="entry name" value="His_kinase_dom"/>
</dbReference>
<evidence type="ECO:0000313" key="10">
    <source>
        <dbReference type="EMBL" id="AYF03287.1"/>
    </source>
</evidence>
<dbReference type="InterPro" id="IPR013656">
    <property type="entry name" value="PAS_4"/>
</dbReference>
<dbReference type="NCBIfam" id="TIGR00229">
    <property type="entry name" value="sensory_box"/>
    <property type="match status" value="2"/>
</dbReference>
<feature type="domain" description="PAS" evidence="8">
    <location>
        <begin position="520"/>
        <end position="569"/>
    </location>
</feature>
<accession>A0A386URM3</accession>
<dbReference type="InterPro" id="IPR035965">
    <property type="entry name" value="PAS-like_dom_sf"/>
</dbReference>
<feature type="domain" description="Response regulatory" evidence="7">
    <location>
        <begin position="873"/>
        <end position="989"/>
    </location>
</feature>
<dbReference type="PANTHER" id="PTHR43065">
    <property type="entry name" value="SENSOR HISTIDINE KINASE"/>
    <property type="match status" value="1"/>
</dbReference>
<dbReference type="InterPro" id="IPR003661">
    <property type="entry name" value="HisK_dim/P_dom"/>
</dbReference>
<organism evidence="10 11">
    <name type="scientific">Paracoccus yeei</name>
    <dbReference type="NCBI Taxonomy" id="147645"/>
    <lineage>
        <taxon>Bacteria</taxon>
        <taxon>Pseudomonadati</taxon>
        <taxon>Pseudomonadota</taxon>
        <taxon>Alphaproteobacteria</taxon>
        <taxon>Rhodobacterales</taxon>
        <taxon>Paracoccaceae</taxon>
        <taxon>Paracoccus</taxon>
    </lineage>
</organism>
<dbReference type="InterPro" id="IPR013655">
    <property type="entry name" value="PAS_fold_3"/>
</dbReference>
<name>A0A386URM3_9RHOB</name>
<evidence type="ECO:0000256" key="5">
    <source>
        <dbReference type="SAM" id="MobiDB-lite"/>
    </source>
</evidence>
<comment type="catalytic activity">
    <reaction evidence="1">
        <text>ATP + protein L-histidine = ADP + protein N-phospho-L-histidine.</text>
        <dbReference type="EC" id="2.7.13.3"/>
    </reaction>
</comment>
<evidence type="ECO:0000256" key="2">
    <source>
        <dbReference type="ARBA" id="ARBA00012438"/>
    </source>
</evidence>
<dbReference type="Pfam" id="PF02518">
    <property type="entry name" value="HATPase_c"/>
    <property type="match status" value="1"/>
</dbReference>
<dbReference type="CDD" id="cd18161">
    <property type="entry name" value="REC_hyHK_blue-like"/>
    <property type="match status" value="1"/>
</dbReference>
<feature type="modified residue" description="4-aspartylphosphate" evidence="4">
    <location>
        <position position="923"/>
    </location>
</feature>
<evidence type="ECO:0000313" key="11">
    <source>
        <dbReference type="Proteomes" id="UP000272010"/>
    </source>
</evidence>
<keyword evidence="3 4" id="KW-0597">Phosphoprotein</keyword>
<dbReference type="PROSITE" id="PS50110">
    <property type="entry name" value="RESPONSE_REGULATORY"/>
    <property type="match status" value="2"/>
</dbReference>
<dbReference type="InterPro" id="IPR000700">
    <property type="entry name" value="PAS-assoc_C"/>
</dbReference>
<dbReference type="InterPro" id="IPR004358">
    <property type="entry name" value="Sig_transdc_His_kin-like_C"/>
</dbReference>
<gene>
    <name evidence="10" type="ORF">PY32053_03742</name>
</gene>
<dbReference type="SMART" id="SM00387">
    <property type="entry name" value="HATPase_c"/>
    <property type="match status" value="1"/>
</dbReference>
<evidence type="ECO:0000259" key="8">
    <source>
        <dbReference type="PROSITE" id="PS50112"/>
    </source>
</evidence>
<dbReference type="SMART" id="SM00091">
    <property type="entry name" value="PAS"/>
    <property type="match status" value="2"/>
</dbReference>
<dbReference type="Gene3D" id="3.30.565.10">
    <property type="entry name" value="Histidine kinase-like ATPase, C-terminal domain"/>
    <property type="match status" value="1"/>
</dbReference>
<dbReference type="Gene3D" id="3.30.450.20">
    <property type="entry name" value="PAS domain"/>
    <property type="match status" value="3"/>
</dbReference>
<dbReference type="RefSeq" id="WP_233577784.1">
    <property type="nucleotide sequence ID" value="NZ_CP031079.1"/>
</dbReference>
<dbReference type="SMART" id="SM00388">
    <property type="entry name" value="HisKA"/>
    <property type="match status" value="1"/>
</dbReference>
<dbReference type="PRINTS" id="PR00344">
    <property type="entry name" value="BCTRLSENSOR"/>
</dbReference>
<dbReference type="Pfam" id="PF08448">
    <property type="entry name" value="PAS_4"/>
    <property type="match status" value="1"/>
</dbReference>
<evidence type="ECO:0000256" key="4">
    <source>
        <dbReference type="PROSITE-ProRule" id="PRU00169"/>
    </source>
</evidence>
<feature type="region of interest" description="Disordered" evidence="5">
    <location>
        <begin position="996"/>
        <end position="1015"/>
    </location>
</feature>
<feature type="modified residue" description="4-aspartylphosphate" evidence="4">
    <location>
        <position position="1070"/>
    </location>
</feature>
<dbReference type="Pfam" id="PF08447">
    <property type="entry name" value="PAS_3"/>
    <property type="match status" value="1"/>
</dbReference>
<geneLocation type="plasmid" evidence="11">
    <name>pyee1</name>
</geneLocation>
<sequence>MTDLTLSNRSRIFPGDGEMAALMRAKDWGSTALGDPEQWPQSLKVAVGILLTSRFEMWLGWGPDVNFLYNDAYRPTLGMKHPNSLGMPTKELWSEIWDDVEPRIRSVYERGEATWDRALRLIIERNGYPEETYHTFSYSPLLDDADKPAGLLCAVSEETTRVITERRMETLRVLSSELAGATDRVSVLRAAQRALEANLHDLPFTLTYLAEAGTPALAFATGIPAGFDPAVIGGAIALDADRPQRLDGVADLPSGAWDRPPVSAIAVPLTGHGMGADFGTMVVGLNPLRPFDSDYADFLRLVAGQVAAGLSGAAAHESERRRAEALADALHMRQAAATALEKANVSLSSEIDKRTAERDRLRALFQHAPSFMCVLNGPEHVFEFMNEAYLQLAGHRDLIGKPIREALSDIEGQGYFELLDQVYRTAEPFIGRDMAVTLQRTPGGPGERRFVNLVYQPILDEAGRVTGIFAEGHDVTHRKRAEEALRALNDTLAAQVEARTHERDMTWRISEDLFLICTMDGVFKSVNPAWSAALGYAEHDLVGTRLDALVHPDDLVAVVERGRALAQGAVLRDFDLRLRARSGDYRWYSWTCVPEGGQFYGAGRDVTTRKSLEDQLRRSQKMEALGQLTGGVAHDFNNLLQVISGNLHLLSKDIAGNERAEMRVQNALAGVTRGSKLASQLLSFGRRQPLEPKVVNVGRFLQGMDDMLRRTLGEEIQLETVVAGGLWNTLVDPNQIENAVLNLAINARDAMAGHGRLTIEATNASLDDAYAADNDAQPGQYVLIAVTDTGSGMPPEILDKVFEPFFSTKPEGKGTGLGLSMVYGLVKQSNGHIKIYSELGHGTTVKIYLPRNMAQEDMLTDLRTQPVQGGTETVLVVEDDDEVRETTVALLTDLGYRTLRARDAASALTVVESGAPIDLVFTDVVMPGPVRSTDLARKAKERLPGVAVLFTSGYTENSIVHAGRLDPGVELLPKPYSRETLARKIRHVLANQQQANAVSARRQGMPVPRRDAPPAASARPLNILLVEDDALIQLSTADMLESLGHSVTAVGTGSEALAVLSPGTDVLMTDLGLPDMNGSDLAQACRRRMPALRVVLVTGDPSAACEVEDAIAVIKPYVETDLERALSAVSDCR</sequence>
<feature type="domain" description="Response regulatory" evidence="7">
    <location>
        <begin position="1022"/>
        <end position="1130"/>
    </location>
</feature>
<evidence type="ECO:0000259" key="9">
    <source>
        <dbReference type="PROSITE" id="PS50113"/>
    </source>
</evidence>
<dbReference type="PROSITE" id="PS50113">
    <property type="entry name" value="PAC"/>
    <property type="match status" value="1"/>
</dbReference>
<dbReference type="AlphaFoldDB" id="A0A386URM3"/>
<dbReference type="InterPro" id="IPR000014">
    <property type="entry name" value="PAS"/>
</dbReference>
<dbReference type="EC" id="2.7.13.3" evidence="2"/>
<evidence type="ECO:0000256" key="1">
    <source>
        <dbReference type="ARBA" id="ARBA00000085"/>
    </source>
</evidence>
<dbReference type="InterPro" id="IPR011006">
    <property type="entry name" value="CheY-like_superfamily"/>
</dbReference>
<dbReference type="InterPro" id="IPR036097">
    <property type="entry name" value="HisK_dim/P_sf"/>
</dbReference>
<dbReference type="SMART" id="SM00448">
    <property type="entry name" value="REC"/>
    <property type="match status" value="2"/>
</dbReference>
<protein>
    <recommendedName>
        <fullName evidence="2">histidine kinase</fullName>
        <ecNumber evidence="2">2.7.13.3</ecNumber>
    </recommendedName>
</protein>
<dbReference type="Proteomes" id="UP000272010">
    <property type="component" value="Plasmid pYEE1"/>
</dbReference>
<dbReference type="SUPFAM" id="SSF55785">
    <property type="entry name" value="PYP-like sensor domain (PAS domain)"/>
    <property type="match status" value="2"/>
</dbReference>
<dbReference type="EMBL" id="CP031079">
    <property type="protein sequence ID" value="AYF03287.1"/>
    <property type="molecule type" value="Genomic_DNA"/>
</dbReference>
<dbReference type="InterPro" id="IPR036890">
    <property type="entry name" value="HATPase_C_sf"/>
</dbReference>
<dbReference type="PANTHER" id="PTHR43065:SF42">
    <property type="entry name" value="TWO-COMPONENT SENSOR PPRA"/>
    <property type="match status" value="1"/>
</dbReference>
<dbReference type="GO" id="GO:0000155">
    <property type="term" value="F:phosphorelay sensor kinase activity"/>
    <property type="evidence" value="ECO:0007669"/>
    <property type="project" value="InterPro"/>
</dbReference>
<dbReference type="PROSITE" id="PS50109">
    <property type="entry name" value="HIS_KIN"/>
    <property type="match status" value="1"/>
</dbReference>
<dbReference type="SUPFAM" id="SSF55781">
    <property type="entry name" value="GAF domain-like"/>
    <property type="match status" value="1"/>
</dbReference>
<reference evidence="11" key="1">
    <citation type="submission" date="2018-07" db="EMBL/GenBank/DDBJ databases">
        <title>Genome Structure of the Opportunistic Pathogen Paracoccus yeei (Alphaproteobacteria) and Identification of Putative Virulence Factors.</title>
        <authorList>
            <person name="Lasek R."/>
            <person name="Szuplewska M."/>
            <person name="Mitura M."/>
            <person name="Decewicz P."/>
            <person name="Chmielowska C."/>
            <person name="Pawlot A."/>
            <person name="Sentkowska D."/>
            <person name="Czarnecki J."/>
            <person name="Bartosik D."/>
        </authorList>
    </citation>
    <scope>NUCLEOTIDE SEQUENCE [LARGE SCALE GENOMIC DNA]</scope>
    <source>
        <strain evidence="11">CCUG 32053</strain>
        <plasmid evidence="11">pyee1</plasmid>
    </source>
</reference>
<dbReference type="PROSITE" id="PS50112">
    <property type="entry name" value="PAS"/>
    <property type="match status" value="1"/>
</dbReference>
<evidence type="ECO:0000259" key="6">
    <source>
        <dbReference type="PROSITE" id="PS50109"/>
    </source>
</evidence>
<dbReference type="Pfam" id="PF00072">
    <property type="entry name" value="Response_reg"/>
    <property type="match status" value="2"/>
</dbReference>
<dbReference type="SUPFAM" id="SSF55874">
    <property type="entry name" value="ATPase domain of HSP90 chaperone/DNA topoisomerase II/histidine kinase"/>
    <property type="match status" value="1"/>
</dbReference>
<dbReference type="Gene3D" id="3.40.50.2300">
    <property type="match status" value="2"/>
</dbReference>
<dbReference type="InterPro" id="IPR001789">
    <property type="entry name" value="Sig_transdc_resp-reg_receiver"/>
</dbReference>
<dbReference type="SUPFAM" id="SSF52172">
    <property type="entry name" value="CheY-like"/>
    <property type="match status" value="2"/>
</dbReference>
<dbReference type="InterPro" id="IPR003594">
    <property type="entry name" value="HATPase_dom"/>
</dbReference>
<dbReference type="CDD" id="cd00130">
    <property type="entry name" value="PAS"/>
    <property type="match status" value="1"/>
</dbReference>
<evidence type="ECO:0000256" key="3">
    <source>
        <dbReference type="ARBA" id="ARBA00022553"/>
    </source>
</evidence>
<proteinExistence type="predicted"/>
<dbReference type="SUPFAM" id="SSF47384">
    <property type="entry name" value="Homodimeric domain of signal transducing histidine kinase"/>
    <property type="match status" value="1"/>
</dbReference>
<feature type="domain" description="Histidine kinase" evidence="6">
    <location>
        <begin position="631"/>
        <end position="853"/>
    </location>
</feature>